<feature type="region of interest" description="Disordered" evidence="3">
    <location>
        <begin position="1"/>
        <end position="23"/>
    </location>
</feature>
<proteinExistence type="predicted"/>
<protein>
    <submittedName>
        <fullName evidence="5">TetR family transcriptional regulator</fullName>
    </submittedName>
</protein>
<accession>A0A316AFR2</accession>
<dbReference type="InterPro" id="IPR001647">
    <property type="entry name" value="HTH_TetR"/>
</dbReference>
<dbReference type="InterPro" id="IPR023772">
    <property type="entry name" value="DNA-bd_HTH_TetR-type_CS"/>
</dbReference>
<dbReference type="InterPro" id="IPR050109">
    <property type="entry name" value="HTH-type_TetR-like_transc_reg"/>
</dbReference>
<dbReference type="GO" id="GO:0003700">
    <property type="term" value="F:DNA-binding transcription factor activity"/>
    <property type="evidence" value="ECO:0007669"/>
    <property type="project" value="TreeGrafter"/>
</dbReference>
<dbReference type="SUPFAM" id="SSF46689">
    <property type="entry name" value="Homeodomain-like"/>
    <property type="match status" value="1"/>
</dbReference>
<feature type="DNA-binding region" description="H-T-H motif" evidence="2">
    <location>
        <begin position="45"/>
        <end position="64"/>
    </location>
</feature>
<organism evidence="5 6">
    <name type="scientific">Quadrisphaera granulorum</name>
    <dbReference type="NCBI Taxonomy" id="317664"/>
    <lineage>
        <taxon>Bacteria</taxon>
        <taxon>Bacillati</taxon>
        <taxon>Actinomycetota</taxon>
        <taxon>Actinomycetes</taxon>
        <taxon>Kineosporiales</taxon>
        <taxon>Kineosporiaceae</taxon>
        <taxon>Quadrisphaera</taxon>
    </lineage>
</organism>
<dbReference type="EMBL" id="QGDQ01000001">
    <property type="protein sequence ID" value="PWJ56422.1"/>
    <property type="molecule type" value="Genomic_DNA"/>
</dbReference>
<dbReference type="InterPro" id="IPR009057">
    <property type="entry name" value="Homeodomain-like_sf"/>
</dbReference>
<dbReference type="Proteomes" id="UP000245469">
    <property type="component" value="Unassembled WGS sequence"/>
</dbReference>
<dbReference type="PANTHER" id="PTHR30055:SF226">
    <property type="entry name" value="HTH-TYPE TRANSCRIPTIONAL REGULATOR PKSA"/>
    <property type="match status" value="1"/>
</dbReference>
<name>A0A316AFR2_9ACTN</name>
<reference evidence="5 6" key="1">
    <citation type="submission" date="2018-03" db="EMBL/GenBank/DDBJ databases">
        <title>Genomic Encyclopedia of Archaeal and Bacterial Type Strains, Phase II (KMG-II): from individual species to whole genera.</title>
        <authorList>
            <person name="Goeker M."/>
        </authorList>
    </citation>
    <scope>NUCLEOTIDE SEQUENCE [LARGE SCALE GENOMIC DNA]</scope>
    <source>
        <strain evidence="5 6">DSM 44889</strain>
    </source>
</reference>
<evidence type="ECO:0000256" key="1">
    <source>
        <dbReference type="ARBA" id="ARBA00023125"/>
    </source>
</evidence>
<sequence>MSPYARGVPRQDQRPRRRLSPDQRRDQLLAAAADVFAQFGFRDASVGVVAERARASEALVYRYFGSKDGLYLEVLRLTLDDLDARVVSAVAAAGDGATPRACLEATVLAYLEHVATHPRAWALPLHSPGAEPPGAGALRREARAGYVARLSELLGVSGAAVPDAAATARQEFALWGYFGFLDAACLRWVDSGCPATEREQLVAAAVGALQGGLGEGIPVGLGG</sequence>
<evidence type="ECO:0000313" key="6">
    <source>
        <dbReference type="Proteomes" id="UP000245469"/>
    </source>
</evidence>
<keyword evidence="1 2" id="KW-0238">DNA-binding</keyword>
<dbReference type="InterPro" id="IPR036271">
    <property type="entry name" value="Tet_transcr_reg_TetR-rel_C_sf"/>
</dbReference>
<gene>
    <name evidence="5" type="ORF">BXY45_101400</name>
</gene>
<keyword evidence="6" id="KW-1185">Reference proteome</keyword>
<comment type="caution">
    <text evidence="5">The sequence shown here is derived from an EMBL/GenBank/DDBJ whole genome shotgun (WGS) entry which is preliminary data.</text>
</comment>
<dbReference type="PROSITE" id="PS50977">
    <property type="entry name" value="HTH_TETR_2"/>
    <property type="match status" value="1"/>
</dbReference>
<feature type="compositionally biased region" description="Basic and acidic residues" evidence="3">
    <location>
        <begin position="9"/>
        <end position="23"/>
    </location>
</feature>
<evidence type="ECO:0000256" key="2">
    <source>
        <dbReference type="PROSITE-ProRule" id="PRU00335"/>
    </source>
</evidence>
<dbReference type="AlphaFoldDB" id="A0A316AFR2"/>
<dbReference type="Gene3D" id="1.10.357.10">
    <property type="entry name" value="Tetracycline Repressor, domain 2"/>
    <property type="match status" value="1"/>
</dbReference>
<dbReference type="SUPFAM" id="SSF48498">
    <property type="entry name" value="Tetracyclin repressor-like, C-terminal domain"/>
    <property type="match status" value="1"/>
</dbReference>
<dbReference type="Pfam" id="PF00440">
    <property type="entry name" value="TetR_N"/>
    <property type="match status" value="1"/>
</dbReference>
<evidence type="ECO:0000259" key="4">
    <source>
        <dbReference type="PROSITE" id="PS50977"/>
    </source>
</evidence>
<evidence type="ECO:0000313" key="5">
    <source>
        <dbReference type="EMBL" id="PWJ56422.1"/>
    </source>
</evidence>
<dbReference type="PRINTS" id="PR00455">
    <property type="entry name" value="HTHTETR"/>
</dbReference>
<dbReference type="GO" id="GO:0000976">
    <property type="term" value="F:transcription cis-regulatory region binding"/>
    <property type="evidence" value="ECO:0007669"/>
    <property type="project" value="TreeGrafter"/>
</dbReference>
<dbReference type="PROSITE" id="PS01081">
    <property type="entry name" value="HTH_TETR_1"/>
    <property type="match status" value="1"/>
</dbReference>
<evidence type="ECO:0000256" key="3">
    <source>
        <dbReference type="SAM" id="MobiDB-lite"/>
    </source>
</evidence>
<dbReference type="PANTHER" id="PTHR30055">
    <property type="entry name" value="HTH-TYPE TRANSCRIPTIONAL REGULATOR RUTR"/>
    <property type="match status" value="1"/>
</dbReference>
<feature type="domain" description="HTH tetR-type" evidence="4">
    <location>
        <begin position="22"/>
        <end position="82"/>
    </location>
</feature>